<evidence type="ECO:0000313" key="3">
    <source>
        <dbReference type="Proteomes" id="UP001472677"/>
    </source>
</evidence>
<accession>A0ABR2G153</accession>
<evidence type="ECO:0000259" key="1">
    <source>
        <dbReference type="Pfam" id="PF13456"/>
    </source>
</evidence>
<dbReference type="Pfam" id="PF13456">
    <property type="entry name" value="RVT_3"/>
    <property type="match status" value="1"/>
</dbReference>
<sequence>MHMLRDYSVPRLLWRQLLPTALEQSFFSMNLQAWLSCNLSSTLLHPVWNLPWNLLFASFVWQIWKNRNDVTFGNMPLFDEAMFSRSLAWASNYHGCVVAGKSLPIAPRMKLAWEFGFEILLIRSDCRQAVDLVNSDSADSSVLSLVRAIARLRQKCWLTDVIWVPRDKNRLADPSVLSLCVYTNLPT</sequence>
<gene>
    <name evidence="2" type="ORF">V6N12_024652</name>
</gene>
<name>A0ABR2G153_9ROSI</name>
<dbReference type="InterPro" id="IPR044730">
    <property type="entry name" value="RNase_H-like_dom_plant"/>
</dbReference>
<keyword evidence="3" id="KW-1185">Reference proteome</keyword>
<protein>
    <recommendedName>
        <fullName evidence="1">RNase H type-1 domain-containing protein</fullName>
    </recommendedName>
</protein>
<dbReference type="EMBL" id="JBBPBM010000004">
    <property type="protein sequence ID" value="KAK8590276.1"/>
    <property type="molecule type" value="Genomic_DNA"/>
</dbReference>
<comment type="caution">
    <text evidence="2">The sequence shown here is derived from an EMBL/GenBank/DDBJ whole genome shotgun (WGS) entry which is preliminary data.</text>
</comment>
<evidence type="ECO:0000313" key="2">
    <source>
        <dbReference type="EMBL" id="KAK8590276.1"/>
    </source>
</evidence>
<proteinExistence type="predicted"/>
<dbReference type="CDD" id="cd06222">
    <property type="entry name" value="RNase_H_like"/>
    <property type="match status" value="1"/>
</dbReference>
<dbReference type="Proteomes" id="UP001472677">
    <property type="component" value="Unassembled WGS sequence"/>
</dbReference>
<organism evidence="2 3">
    <name type="scientific">Hibiscus sabdariffa</name>
    <name type="common">roselle</name>
    <dbReference type="NCBI Taxonomy" id="183260"/>
    <lineage>
        <taxon>Eukaryota</taxon>
        <taxon>Viridiplantae</taxon>
        <taxon>Streptophyta</taxon>
        <taxon>Embryophyta</taxon>
        <taxon>Tracheophyta</taxon>
        <taxon>Spermatophyta</taxon>
        <taxon>Magnoliopsida</taxon>
        <taxon>eudicotyledons</taxon>
        <taxon>Gunneridae</taxon>
        <taxon>Pentapetalae</taxon>
        <taxon>rosids</taxon>
        <taxon>malvids</taxon>
        <taxon>Malvales</taxon>
        <taxon>Malvaceae</taxon>
        <taxon>Malvoideae</taxon>
        <taxon>Hibiscus</taxon>
    </lineage>
</organism>
<feature type="domain" description="RNase H type-1" evidence="1">
    <location>
        <begin position="109"/>
        <end position="173"/>
    </location>
</feature>
<dbReference type="InterPro" id="IPR002156">
    <property type="entry name" value="RNaseH_domain"/>
</dbReference>
<reference evidence="2 3" key="1">
    <citation type="journal article" date="2024" name="G3 (Bethesda)">
        <title>Genome assembly of Hibiscus sabdariffa L. provides insights into metabolisms of medicinal natural products.</title>
        <authorList>
            <person name="Kim T."/>
        </authorList>
    </citation>
    <scope>NUCLEOTIDE SEQUENCE [LARGE SCALE GENOMIC DNA]</scope>
    <source>
        <strain evidence="2">TK-2024</strain>
        <tissue evidence="2">Old leaves</tissue>
    </source>
</reference>